<dbReference type="Pfam" id="PF12833">
    <property type="entry name" value="HTH_18"/>
    <property type="match status" value="1"/>
</dbReference>
<dbReference type="PANTHER" id="PTHR46796:SF6">
    <property type="entry name" value="ARAC SUBFAMILY"/>
    <property type="match status" value="1"/>
</dbReference>
<evidence type="ECO:0000256" key="2">
    <source>
        <dbReference type="ARBA" id="ARBA00023125"/>
    </source>
</evidence>
<dbReference type="RefSeq" id="WP_233443724.1">
    <property type="nucleotide sequence ID" value="NZ_JADBGF010000001.1"/>
</dbReference>
<evidence type="ECO:0000256" key="1">
    <source>
        <dbReference type="ARBA" id="ARBA00023015"/>
    </source>
</evidence>
<dbReference type="Proteomes" id="UP000629287">
    <property type="component" value="Unassembled WGS sequence"/>
</dbReference>
<dbReference type="InterPro" id="IPR018060">
    <property type="entry name" value="HTH_AraC"/>
</dbReference>
<keyword evidence="6" id="KW-1185">Reference proteome</keyword>
<evidence type="ECO:0000313" key="6">
    <source>
        <dbReference type="Proteomes" id="UP000629287"/>
    </source>
</evidence>
<sequence length="316" mass="34144">MACSELFVALGAEKGEASCFTRFPADAPSARYCLLSSSSMQIKSFKAGGVKVTIIDSGPAVIEFEAINSEAALTPQRTVICVLSGMAFIAGTGNGTEIDAGTLVMTDGDVPFSMNVPVASRLLVLRFADEAKDGLPVSPRGTFIVTDAAKGPGSGFLFSFLNTLAVEMMKTDGILSSYMEEVVRILAISATRIAYAELGKHYSGGCDPLLIAVQESIDRQLADPEISPATLAAEHNISVRQLHRVFGPIGESVMSYVKRRRLERFACDLRDPSLGHRKINELAADWGMLDAAMLSRHFRCAYGMSPRDYRKQHCFT</sequence>
<dbReference type="PANTHER" id="PTHR46796">
    <property type="entry name" value="HTH-TYPE TRANSCRIPTIONAL ACTIVATOR RHAS-RELATED"/>
    <property type="match status" value="1"/>
</dbReference>
<dbReference type="Gene3D" id="1.10.10.60">
    <property type="entry name" value="Homeodomain-like"/>
    <property type="match status" value="1"/>
</dbReference>
<evidence type="ECO:0000256" key="3">
    <source>
        <dbReference type="ARBA" id="ARBA00023163"/>
    </source>
</evidence>
<keyword evidence="3" id="KW-0804">Transcription</keyword>
<reference evidence="5 6" key="1">
    <citation type="submission" date="2020-10" db="EMBL/GenBank/DDBJ databases">
        <title>Sequencing the genomes of 1000 actinobacteria strains.</title>
        <authorList>
            <person name="Klenk H.-P."/>
        </authorList>
    </citation>
    <scope>NUCLEOTIDE SEQUENCE [LARGE SCALE GENOMIC DNA]</scope>
    <source>
        <strain evidence="5 6">DSM 41803</strain>
    </source>
</reference>
<keyword evidence="2 5" id="KW-0238">DNA-binding</keyword>
<protein>
    <submittedName>
        <fullName evidence="5">AraC-like DNA-binding protein</fullName>
    </submittedName>
</protein>
<name>A0A8I0PCP6_9ACTN</name>
<dbReference type="SMART" id="SM00342">
    <property type="entry name" value="HTH_ARAC"/>
    <property type="match status" value="1"/>
</dbReference>
<comment type="caution">
    <text evidence="5">The sequence shown here is derived from an EMBL/GenBank/DDBJ whole genome shotgun (WGS) entry which is preliminary data.</text>
</comment>
<accession>A0A8I0PCP6</accession>
<evidence type="ECO:0000259" key="4">
    <source>
        <dbReference type="PROSITE" id="PS01124"/>
    </source>
</evidence>
<feature type="domain" description="HTH araC/xylS-type" evidence="4">
    <location>
        <begin position="211"/>
        <end position="312"/>
    </location>
</feature>
<dbReference type="SUPFAM" id="SSF46689">
    <property type="entry name" value="Homeodomain-like"/>
    <property type="match status" value="1"/>
</dbReference>
<dbReference type="GO" id="GO:0003700">
    <property type="term" value="F:DNA-binding transcription factor activity"/>
    <property type="evidence" value="ECO:0007669"/>
    <property type="project" value="InterPro"/>
</dbReference>
<proteinExistence type="predicted"/>
<keyword evidence="1" id="KW-0805">Transcription regulation</keyword>
<organism evidence="5 6">
    <name type="scientific">Streptomyces stelliscabiei</name>
    <dbReference type="NCBI Taxonomy" id="146820"/>
    <lineage>
        <taxon>Bacteria</taxon>
        <taxon>Bacillati</taxon>
        <taxon>Actinomycetota</taxon>
        <taxon>Actinomycetes</taxon>
        <taxon>Kitasatosporales</taxon>
        <taxon>Streptomycetaceae</taxon>
        <taxon>Streptomyces</taxon>
    </lineage>
</organism>
<dbReference type="GeneID" id="86830666"/>
<dbReference type="InterPro" id="IPR050204">
    <property type="entry name" value="AraC_XylS_family_regulators"/>
</dbReference>
<dbReference type="GO" id="GO:0043565">
    <property type="term" value="F:sequence-specific DNA binding"/>
    <property type="evidence" value="ECO:0007669"/>
    <property type="project" value="InterPro"/>
</dbReference>
<dbReference type="InterPro" id="IPR009057">
    <property type="entry name" value="Homeodomain-like_sf"/>
</dbReference>
<dbReference type="EMBL" id="JADBGF010000001">
    <property type="protein sequence ID" value="MBE1600015.1"/>
    <property type="molecule type" value="Genomic_DNA"/>
</dbReference>
<dbReference type="AlphaFoldDB" id="A0A8I0PCP6"/>
<gene>
    <name evidence="5" type="ORF">H4687_006144</name>
</gene>
<dbReference type="PROSITE" id="PS01124">
    <property type="entry name" value="HTH_ARAC_FAMILY_2"/>
    <property type="match status" value="1"/>
</dbReference>
<evidence type="ECO:0000313" key="5">
    <source>
        <dbReference type="EMBL" id="MBE1600015.1"/>
    </source>
</evidence>